<sequence>MKTCPMLIETTQHGTTSREGHNIQNCNLRLQRPLADLSFCLSSLHFLSPLPRFLALPPLFPPLILLSISSEIQSLTLTQPPNPYISISLDSKKTSISFYIFDFNPSLILKLLPPCRSLDKFRKGTTTMVIFSIHI</sequence>
<name>A0ABP0YHC7_9ROSI</name>
<accession>A0ABP0YHC7</accession>
<reference evidence="1 2" key="1">
    <citation type="submission" date="2024-03" db="EMBL/GenBank/DDBJ databases">
        <authorList>
            <person name="Gkanogiannis A."/>
            <person name="Becerra Lopez-Lavalle L."/>
        </authorList>
    </citation>
    <scope>NUCLEOTIDE SEQUENCE [LARGE SCALE GENOMIC DNA]</scope>
</reference>
<dbReference type="Proteomes" id="UP001642487">
    <property type="component" value="Chromosome 3"/>
</dbReference>
<gene>
    <name evidence="1" type="ORF">CITCOLO1_LOCUS11035</name>
</gene>
<organism evidence="1 2">
    <name type="scientific">Citrullus colocynthis</name>
    <name type="common">colocynth</name>
    <dbReference type="NCBI Taxonomy" id="252529"/>
    <lineage>
        <taxon>Eukaryota</taxon>
        <taxon>Viridiplantae</taxon>
        <taxon>Streptophyta</taxon>
        <taxon>Embryophyta</taxon>
        <taxon>Tracheophyta</taxon>
        <taxon>Spermatophyta</taxon>
        <taxon>Magnoliopsida</taxon>
        <taxon>eudicotyledons</taxon>
        <taxon>Gunneridae</taxon>
        <taxon>Pentapetalae</taxon>
        <taxon>rosids</taxon>
        <taxon>fabids</taxon>
        <taxon>Cucurbitales</taxon>
        <taxon>Cucurbitaceae</taxon>
        <taxon>Benincaseae</taxon>
        <taxon>Citrullus</taxon>
    </lineage>
</organism>
<evidence type="ECO:0000313" key="2">
    <source>
        <dbReference type="Proteomes" id="UP001642487"/>
    </source>
</evidence>
<protein>
    <submittedName>
        <fullName evidence="1">Uncharacterized protein</fullName>
    </submittedName>
</protein>
<dbReference type="EMBL" id="OZ021737">
    <property type="protein sequence ID" value="CAK9319045.1"/>
    <property type="molecule type" value="Genomic_DNA"/>
</dbReference>
<proteinExistence type="predicted"/>
<keyword evidence="2" id="KW-1185">Reference proteome</keyword>
<evidence type="ECO:0000313" key="1">
    <source>
        <dbReference type="EMBL" id="CAK9319045.1"/>
    </source>
</evidence>